<sequence>MEEELLLAREIDTWIRFALRNKVKVLDLDFRSCGTAHRAVYHKLPNVVLTSDILTELKLVYCRVEPREHIRLRSLKSLSLDGIPLSDETLIEILSGCPVLESLFIYKCCGLHKLNFTSLNLKNVVNGD</sequence>
<gene>
    <name evidence="1" type="ORF">Vadar_006898</name>
</gene>
<proteinExistence type="predicted"/>
<comment type="caution">
    <text evidence="1">The sequence shown here is derived from an EMBL/GenBank/DDBJ whole genome shotgun (WGS) entry which is preliminary data.</text>
</comment>
<dbReference type="Proteomes" id="UP000828048">
    <property type="component" value="Chromosome 4"/>
</dbReference>
<dbReference type="EMBL" id="CM037154">
    <property type="protein sequence ID" value="KAH7859902.1"/>
    <property type="molecule type" value="Genomic_DNA"/>
</dbReference>
<evidence type="ECO:0000313" key="1">
    <source>
        <dbReference type="EMBL" id="KAH7859902.1"/>
    </source>
</evidence>
<accession>A0ACB7Z4L5</accession>
<organism evidence="1 2">
    <name type="scientific">Vaccinium darrowii</name>
    <dbReference type="NCBI Taxonomy" id="229202"/>
    <lineage>
        <taxon>Eukaryota</taxon>
        <taxon>Viridiplantae</taxon>
        <taxon>Streptophyta</taxon>
        <taxon>Embryophyta</taxon>
        <taxon>Tracheophyta</taxon>
        <taxon>Spermatophyta</taxon>
        <taxon>Magnoliopsida</taxon>
        <taxon>eudicotyledons</taxon>
        <taxon>Gunneridae</taxon>
        <taxon>Pentapetalae</taxon>
        <taxon>asterids</taxon>
        <taxon>Ericales</taxon>
        <taxon>Ericaceae</taxon>
        <taxon>Vaccinioideae</taxon>
        <taxon>Vaccinieae</taxon>
        <taxon>Vaccinium</taxon>
    </lineage>
</organism>
<protein>
    <submittedName>
        <fullName evidence="1">Uncharacterized protein</fullName>
    </submittedName>
</protein>
<keyword evidence="2" id="KW-1185">Reference proteome</keyword>
<reference evidence="1 2" key="1">
    <citation type="journal article" date="2021" name="Hortic Res">
        <title>High-quality reference genome and annotation aids understanding of berry development for evergreen blueberry (Vaccinium darrowii).</title>
        <authorList>
            <person name="Yu J."/>
            <person name="Hulse-Kemp A.M."/>
            <person name="Babiker E."/>
            <person name="Staton M."/>
        </authorList>
    </citation>
    <scope>NUCLEOTIDE SEQUENCE [LARGE SCALE GENOMIC DNA]</scope>
    <source>
        <strain evidence="2">cv. NJ 8807/NJ 8810</strain>
        <tissue evidence="1">Young leaf</tissue>
    </source>
</reference>
<name>A0ACB7Z4L5_9ERIC</name>
<evidence type="ECO:0000313" key="2">
    <source>
        <dbReference type="Proteomes" id="UP000828048"/>
    </source>
</evidence>